<dbReference type="PROSITE" id="PS00083">
    <property type="entry name" value="INTRADIOL_DIOXYGENAS"/>
    <property type="match status" value="1"/>
</dbReference>
<reference evidence="9" key="1">
    <citation type="submission" date="2024-06" db="EMBL/GenBank/DDBJ databases">
        <title>Streptomyces sp. strain HUAS MG91 genome sequences.</title>
        <authorList>
            <person name="Mo P."/>
        </authorList>
    </citation>
    <scope>NUCLEOTIDE SEQUENCE</scope>
    <source>
        <strain evidence="9">HUAS MG91</strain>
    </source>
</reference>
<comment type="similarity">
    <text evidence="2">Belongs to the intradiol ring-cleavage dioxygenase family.</text>
</comment>
<feature type="domain" description="Intradiol ring-cleavage dioxygenases" evidence="8">
    <location>
        <begin position="153"/>
        <end position="181"/>
    </location>
</feature>
<dbReference type="Pfam" id="PF00775">
    <property type="entry name" value="Dioxygenase_C"/>
    <property type="match status" value="1"/>
</dbReference>
<evidence type="ECO:0000256" key="3">
    <source>
        <dbReference type="ARBA" id="ARBA00022723"/>
    </source>
</evidence>
<dbReference type="InterPro" id="IPR000627">
    <property type="entry name" value="Intradiol_dOase_C"/>
</dbReference>
<organism evidence="9">
    <name type="scientific">Streptomyces tabacisoli</name>
    <dbReference type="NCBI Taxonomy" id="3156398"/>
    <lineage>
        <taxon>Bacteria</taxon>
        <taxon>Bacillati</taxon>
        <taxon>Actinomycetota</taxon>
        <taxon>Actinomycetes</taxon>
        <taxon>Kitasatosporales</taxon>
        <taxon>Streptomycetaceae</taxon>
        <taxon>Streptomyces</taxon>
    </lineage>
</organism>
<comment type="cofactor">
    <cofactor evidence="1">
        <name>Fe(3+)</name>
        <dbReference type="ChEBI" id="CHEBI:29034"/>
    </cofactor>
</comment>
<keyword evidence="5" id="KW-0560">Oxidoreductase</keyword>
<dbReference type="Gene3D" id="2.60.130.10">
    <property type="entry name" value="Aromatic compound dioxygenase"/>
    <property type="match status" value="1"/>
</dbReference>
<dbReference type="InterPro" id="IPR050770">
    <property type="entry name" value="Intradiol_RC_Dioxygenase"/>
</dbReference>
<dbReference type="PANTHER" id="PTHR33711:SF7">
    <property type="entry name" value="INTRADIOL RING-CLEAVAGE DIOXYGENASES DOMAIN-CONTAINING PROTEIN-RELATED"/>
    <property type="match status" value="1"/>
</dbReference>
<evidence type="ECO:0000259" key="8">
    <source>
        <dbReference type="PROSITE" id="PS00083"/>
    </source>
</evidence>
<feature type="region of interest" description="Disordered" evidence="7">
    <location>
        <begin position="1"/>
        <end position="24"/>
    </location>
</feature>
<dbReference type="EMBL" id="CP159534">
    <property type="protein sequence ID" value="XCJ75377.1"/>
    <property type="molecule type" value="Genomic_DNA"/>
</dbReference>
<evidence type="ECO:0000256" key="2">
    <source>
        <dbReference type="ARBA" id="ARBA00007825"/>
    </source>
</evidence>
<dbReference type="InterPro" id="IPR015889">
    <property type="entry name" value="Intradiol_dOase_core"/>
</dbReference>
<dbReference type="GO" id="GO:0018576">
    <property type="term" value="F:catechol 1,2-dioxygenase activity"/>
    <property type="evidence" value="ECO:0007669"/>
    <property type="project" value="InterPro"/>
</dbReference>
<proteinExistence type="inferred from homology"/>
<accession>A0AAU8J587</accession>
<gene>
    <name evidence="9" type="ORF">ABII15_37765</name>
</gene>
<evidence type="ECO:0000256" key="4">
    <source>
        <dbReference type="ARBA" id="ARBA00022964"/>
    </source>
</evidence>
<protein>
    <submittedName>
        <fullName evidence="9">Dioxygenase</fullName>
    </submittedName>
</protein>
<dbReference type="GO" id="GO:0008199">
    <property type="term" value="F:ferric iron binding"/>
    <property type="evidence" value="ECO:0007669"/>
    <property type="project" value="InterPro"/>
</dbReference>
<dbReference type="KEGG" id="stac:ABII15_37765"/>
<dbReference type="PANTHER" id="PTHR33711">
    <property type="entry name" value="DIOXYGENASE, PUTATIVE (AFU_ORTHOLOGUE AFUA_2G02910)-RELATED"/>
    <property type="match status" value="1"/>
</dbReference>
<name>A0AAU8J587_9ACTN</name>
<dbReference type="InterPro" id="IPR007535">
    <property type="entry name" value="Catechol_dOase_N"/>
</dbReference>
<keyword evidence="3" id="KW-0479">Metal-binding</keyword>
<evidence type="ECO:0000313" key="9">
    <source>
        <dbReference type="EMBL" id="XCJ75377.1"/>
    </source>
</evidence>
<evidence type="ECO:0000256" key="1">
    <source>
        <dbReference type="ARBA" id="ARBA00001965"/>
    </source>
</evidence>
<dbReference type="AlphaFoldDB" id="A0AAU8J587"/>
<evidence type="ECO:0000256" key="5">
    <source>
        <dbReference type="ARBA" id="ARBA00023002"/>
    </source>
</evidence>
<evidence type="ECO:0000256" key="7">
    <source>
        <dbReference type="SAM" id="MobiDB-lite"/>
    </source>
</evidence>
<dbReference type="RefSeq" id="WP_353946808.1">
    <property type="nucleotide sequence ID" value="NZ_CP159534.1"/>
</dbReference>
<dbReference type="Pfam" id="PF04444">
    <property type="entry name" value="Dioxygenase_N"/>
    <property type="match status" value="1"/>
</dbReference>
<sequence>MTTHQTDPGIRAQREAETVTPAPASLFTAERSAEIVTDSFARTPDPRLRAILGSLVHHLHAFAKDVDLTVDEWAAGIRFLTETGHTCDDSRQEFIMLSDVLGLSMLVETLARPAHGRLTESTVEGPFHMVDSPPRALGDTIDEAAAGGEPCLVTGRVTDADGIPVAGAHVDVWQADADGFYDVQRPGEVPDRNLRGLFTADEDGRFRFRTIVPRHYPIPTDGPVGGLLRATGRHSYRAAHIHVAVTSPATRTLTTHLFVAGSPYLDSDAVFGVKESLVRDFAVVDDPERAAAHGLPNPFRHVDFPVTVERDG</sequence>
<dbReference type="SUPFAM" id="SSF49482">
    <property type="entry name" value="Aromatic compound dioxygenase"/>
    <property type="match status" value="1"/>
</dbReference>
<keyword evidence="6" id="KW-0408">Iron</keyword>
<dbReference type="GO" id="GO:0009712">
    <property type="term" value="P:catechol-containing compound metabolic process"/>
    <property type="evidence" value="ECO:0007669"/>
    <property type="project" value="InterPro"/>
</dbReference>
<evidence type="ECO:0000256" key="6">
    <source>
        <dbReference type="ARBA" id="ARBA00023004"/>
    </source>
</evidence>
<keyword evidence="4 9" id="KW-0223">Dioxygenase</keyword>